<keyword evidence="2" id="KW-0808">Transferase</keyword>
<dbReference type="InterPro" id="IPR041698">
    <property type="entry name" value="Methyltransf_25"/>
</dbReference>
<reference evidence="3" key="1">
    <citation type="journal article" date="2019" name="Int. J. Syst. Evol. Microbiol.">
        <title>The Global Catalogue of Microorganisms (GCM) 10K type strain sequencing project: providing services to taxonomists for standard genome sequencing and annotation.</title>
        <authorList>
            <consortium name="The Broad Institute Genomics Platform"/>
            <consortium name="The Broad Institute Genome Sequencing Center for Infectious Disease"/>
            <person name="Wu L."/>
            <person name="Ma J."/>
        </authorList>
    </citation>
    <scope>NUCLEOTIDE SEQUENCE [LARGE SCALE GENOMIC DNA]</scope>
    <source>
        <strain evidence="3">CGMCC 1.12477</strain>
    </source>
</reference>
<dbReference type="GO" id="GO:0032259">
    <property type="term" value="P:methylation"/>
    <property type="evidence" value="ECO:0007669"/>
    <property type="project" value="UniProtKB-KW"/>
</dbReference>
<dbReference type="SUPFAM" id="SSF53335">
    <property type="entry name" value="S-adenosyl-L-methionine-dependent methyltransferases"/>
    <property type="match status" value="1"/>
</dbReference>
<keyword evidence="2" id="KW-0489">Methyltransferase</keyword>
<dbReference type="InterPro" id="IPR029063">
    <property type="entry name" value="SAM-dependent_MTases_sf"/>
</dbReference>
<protein>
    <submittedName>
        <fullName evidence="2">Class I SAM-dependent methyltransferase</fullName>
        <ecNumber evidence="2">2.1.1.-</ecNumber>
    </submittedName>
</protein>
<dbReference type="Gene3D" id="3.40.50.150">
    <property type="entry name" value="Vaccinia Virus protein VP39"/>
    <property type="match status" value="1"/>
</dbReference>
<sequence>MDAHDLLIDLHRDGIRQGPGGNDETRLAITLSGLRDTRGLRIADIGCGTGAATRVLATELDAAITAVDLMPAFLDELTRLARAEGLGDRITPLAASMEALPFDPQSLDAIWSEGAIYSMGFAEGVQAWRHFLKPGGVLAVSDLTWLTTDRPADLHDHWTREYPQVATAAEKLATLEQAGYSPLGYFPLPARCWLDTYYRPLQARFGDFLSRNRNSERAQAVVAAERQEIALYERNTEHVSYGYYVARRIG</sequence>
<dbReference type="RefSeq" id="WP_379914441.1">
    <property type="nucleotide sequence ID" value="NZ_JBHUDD010000047.1"/>
</dbReference>
<keyword evidence="3" id="KW-1185">Reference proteome</keyword>
<evidence type="ECO:0000259" key="1">
    <source>
        <dbReference type="Pfam" id="PF13649"/>
    </source>
</evidence>
<dbReference type="GO" id="GO:0008168">
    <property type="term" value="F:methyltransferase activity"/>
    <property type="evidence" value="ECO:0007669"/>
    <property type="project" value="UniProtKB-KW"/>
</dbReference>
<gene>
    <name evidence="2" type="ORF">ACFTOW_07485</name>
</gene>
<proteinExistence type="predicted"/>
<name>A0ABW4ED28_9RHOB</name>
<dbReference type="Pfam" id="PF13649">
    <property type="entry name" value="Methyltransf_25"/>
    <property type="match status" value="1"/>
</dbReference>
<comment type="caution">
    <text evidence="2">The sequence shown here is derived from an EMBL/GenBank/DDBJ whole genome shotgun (WGS) entry which is preliminary data.</text>
</comment>
<evidence type="ECO:0000313" key="3">
    <source>
        <dbReference type="Proteomes" id="UP001597186"/>
    </source>
</evidence>
<dbReference type="EC" id="2.1.1.-" evidence="2"/>
<feature type="domain" description="Methyltransferase" evidence="1">
    <location>
        <begin position="42"/>
        <end position="136"/>
    </location>
</feature>
<evidence type="ECO:0000313" key="2">
    <source>
        <dbReference type="EMBL" id="MFD1509242.1"/>
    </source>
</evidence>
<organism evidence="2 3">
    <name type="scientific">Lacimonas salitolerans</name>
    <dbReference type="NCBI Taxonomy" id="1323750"/>
    <lineage>
        <taxon>Bacteria</taxon>
        <taxon>Pseudomonadati</taxon>
        <taxon>Pseudomonadota</taxon>
        <taxon>Alphaproteobacteria</taxon>
        <taxon>Rhodobacterales</taxon>
        <taxon>Paracoccaceae</taxon>
        <taxon>Lacimonas</taxon>
    </lineage>
</organism>
<dbReference type="EMBL" id="JBHUDD010000047">
    <property type="protein sequence ID" value="MFD1509242.1"/>
    <property type="molecule type" value="Genomic_DNA"/>
</dbReference>
<dbReference type="CDD" id="cd02440">
    <property type="entry name" value="AdoMet_MTases"/>
    <property type="match status" value="1"/>
</dbReference>
<dbReference type="Proteomes" id="UP001597186">
    <property type="component" value="Unassembled WGS sequence"/>
</dbReference>
<accession>A0ABW4ED28</accession>
<dbReference type="PANTHER" id="PTHR43591">
    <property type="entry name" value="METHYLTRANSFERASE"/>
    <property type="match status" value="1"/>
</dbReference>